<evidence type="ECO:0008006" key="2">
    <source>
        <dbReference type="Google" id="ProtNLM"/>
    </source>
</evidence>
<reference evidence="1" key="1">
    <citation type="submission" date="2020-05" db="EMBL/GenBank/DDBJ databases">
        <authorList>
            <person name="Chiriac C."/>
            <person name="Salcher M."/>
            <person name="Ghai R."/>
            <person name="Kavagutti S V."/>
        </authorList>
    </citation>
    <scope>NUCLEOTIDE SEQUENCE</scope>
</reference>
<proteinExistence type="predicted"/>
<accession>A0A6J7WME8</accession>
<dbReference type="Gene3D" id="3.30.70.1270">
    <property type="entry name" value="Api92-like domains"/>
    <property type="match status" value="1"/>
</dbReference>
<organism evidence="1">
    <name type="scientific">uncultured Caudovirales phage</name>
    <dbReference type="NCBI Taxonomy" id="2100421"/>
    <lineage>
        <taxon>Viruses</taxon>
        <taxon>Duplodnaviria</taxon>
        <taxon>Heunggongvirae</taxon>
        <taxon>Uroviricota</taxon>
        <taxon>Caudoviricetes</taxon>
        <taxon>Peduoviridae</taxon>
        <taxon>Maltschvirus</taxon>
        <taxon>Maltschvirus maltsch</taxon>
    </lineage>
</organism>
<protein>
    <recommendedName>
        <fullName evidence="2">YubB ferredoxin-like domain-containing protein</fullName>
    </recommendedName>
</protein>
<sequence>MPNWCNNTLTLTHENTAMIERAKTAFANGTFLDEFIPVHKDLQDTVSGGFSDLREQAQLDSQTKANIEKHGYGNWYDFCVNEWGTKWDVGDSQGIQTWDDHELIVYFDSAWCPPIAAYEKLLDMGFTIYATYYEPGSAYAGIFEDGVDNYYDLSNMDSGDVEQQLPQELDEAYGISKSMAEWEKENEDEVTTWYKDGVEQTGLTPHEPPKKEL</sequence>
<gene>
    <name evidence="1" type="ORF">UFOVP190_324</name>
</gene>
<name>A0A6J7WME8_9CAUD</name>
<dbReference type="EMBL" id="LR798243">
    <property type="protein sequence ID" value="CAB5214929.1"/>
    <property type="molecule type" value="Genomic_DNA"/>
</dbReference>
<evidence type="ECO:0000313" key="1">
    <source>
        <dbReference type="EMBL" id="CAB5214929.1"/>
    </source>
</evidence>